<accession>A0ABT1PYW4</accession>
<dbReference type="Proteomes" id="UP001057702">
    <property type="component" value="Unassembled WGS sequence"/>
</dbReference>
<gene>
    <name evidence="1" type="ORF">NGB36_16905</name>
</gene>
<evidence type="ECO:0000313" key="1">
    <source>
        <dbReference type="EMBL" id="MCQ4082240.1"/>
    </source>
</evidence>
<organism evidence="1 2">
    <name type="scientific">Streptomyces humicola</name>
    <dbReference type="NCBI Taxonomy" id="2953240"/>
    <lineage>
        <taxon>Bacteria</taxon>
        <taxon>Bacillati</taxon>
        <taxon>Actinomycetota</taxon>
        <taxon>Actinomycetes</taxon>
        <taxon>Kitasatosporales</taxon>
        <taxon>Streptomycetaceae</taxon>
        <taxon>Streptomyces</taxon>
    </lineage>
</organism>
<evidence type="ECO:0000313" key="2">
    <source>
        <dbReference type="Proteomes" id="UP001057702"/>
    </source>
</evidence>
<dbReference type="RefSeq" id="WP_255921149.1">
    <property type="nucleotide sequence ID" value="NZ_JANFNG010000012.1"/>
</dbReference>
<comment type="caution">
    <text evidence="1">The sequence shown here is derived from an EMBL/GenBank/DDBJ whole genome shotgun (WGS) entry which is preliminary data.</text>
</comment>
<keyword evidence="2" id="KW-1185">Reference proteome</keyword>
<sequence>MSWLGSDDDFALMMRDLRALAGAEALLMTTQDRALIKFLLSLVSQHAEAATLRARSVLARLQLEEVQEGGGT</sequence>
<dbReference type="EMBL" id="JANFNG010000012">
    <property type="protein sequence ID" value="MCQ4082240.1"/>
    <property type="molecule type" value="Genomic_DNA"/>
</dbReference>
<reference evidence="1" key="1">
    <citation type="submission" date="2022-06" db="EMBL/GenBank/DDBJ databases">
        <title>Draft genome sequence of Streptomyces sp. RB6PN25 isolated from peat swamp forest in Thailand.</title>
        <authorList>
            <person name="Duangmal K."/>
            <person name="Klaysubun C."/>
        </authorList>
    </citation>
    <scope>NUCLEOTIDE SEQUENCE</scope>
    <source>
        <strain evidence="1">RB6PN25</strain>
    </source>
</reference>
<protein>
    <submittedName>
        <fullName evidence="1">Uncharacterized protein</fullName>
    </submittedName>
</protein>
<name>A0ABT1PYW4_9ACTN</name>
<proteinExistence type="predicted"/>